<protein>
    <submittedName>
        <fullName evidence="1">Unnamed protein product</fullName>
    </submittedName>
</protein>
<name>A0A9W6UB83_9STRA</name>
<proteinExistence type="predicted"/>
<dbReference type="AlphaFoldDB" id="A0A9W6UB83"/>
<comment type="caution">
    <text evidence="1">The sequence shown here is derived from an EMBL/GenBank/DDBJ whole genome shotgun (WGS) entry which is preliminary data.</text>
</comment>
<dbReference type="Proteomes" id="UP001165121">
    <property type="component" value="Unassembled WGS sequence"/>
</dbReference>
<dbReference type="OrthoDB" id="128763at2759"/>
<accession>A0A9W6UB83</accession>
<evidence type="ECO:0000313" key="2">
    <source>
        <dbReference type="Proteomes" id="UP001165121"/>
    </source>
</evidence>
<organism evidence="1 2">
    <name type="scientific">Phytophthora fragariaefolia</name>
    <dbReference type="NCBI Taxonomy" id="1490495"/>
    <lineage>
        <taxon>Eukaryota</taxon>
        <taxon>Sar</taxon>
        <taxon>Stramenopiles</taxon>
        <taxon>Oomycota</taxon>
        <taxon>Peronosporomycetes</taxon>
        <taxon>Peronosporales</taxon>
        <taxon>Peronosporaceae</taxon>
        <taxon>Phytophthora</taxon>
    </lineage>
</organism>
<keyword evidence="2" id="KW-1185">Reference proteome</keyword>
<evidence type="ECO:0000313" key="1">
    <source>
        <dbReference type="EMBL" id="GMF30226.1"/>
    </source>
</evidence>
<dbReference type="EMBL" id="BSXT01000570">
    <property type="protein sequence ID" value="GMF30226.1"/>
    <property type="molecule type" value="Genomic_DNA"/>
</dbReference>
<reference evidence="1" key="1">
    <citation type="submission" date="2023-04" db="EMBL/GenBank/DDBJ databases">
        <title>Phytophthora fragariaefolia NBRC 109709.</title>
        <authorList>
            <person name="Ichikawa N."/>
            <person name="Sato H."/>
            <person name="Tonouchi N."/>
        </authorList>
    </citation>
    <scope>NUCLEOTIDE SEQUENCE</scope>
    <source>
        <strain evidence="1">NBRC 109709</strain>
    </source>
</reference>
<gene>
    <name evidence="1" type="ORF">Pfra01_000663900</name>
</gene>
<sequence>MTKIVYLYRIGQNEFRFFISSPIFTSPIYNPAFYLTLDANGYLTYDYAQTLYLSKNDYRLTYITGITQGTATQGIALVPGTNNDIIGLGAISCSSLTVGGSTVIAPPRYVVGITPGVAANNKALVLGASGQIGTISSITATSITGTLQTSAQTNITSVGTLSGLTNAGNLVFSGASRTITGLSSISATTLTGTLSTASQTNITSVGTLESLVVSGNGSFGSLIIGSTPISLKNSSGSDAILQGIAMLSSSATDTESYTPGASITSQRSTSGGSAAHELLFNVKSGSSSTGACAEALRIRYDLRVISKGGLEINPPTSQTLGTVSATNPLFWSGGSSRNFGWRLINNDSISMLSYSYGGTYNDQITWNHKGGAPICSISGFDNMRMINDNGNTMLYINNSNRFGINNTSPEATLHVGGTLVANSEIYTKGNSSANTSYRGNWSSANYWGSGSDAIGL</sequence>